<feature type="compositionally biased region" description="Polar residues" evidence="1">
    <location>
        <begin position="16"/>
        <end position="30"/>
    </location>
</feature>
<organism evidence="2">
    <name type="scientific">Tanacetum cinerariifolium</name>
    <name type="common">Dalmatian daisy</name>
    <name type="synonym">Chrysanthemum cinerariifolium</name>
    <dbReference type="NCBI Taxonomy" id="118510"/>
    <lineage>
        <taxon>Eukaryota</taxon>
        <taxon>Viridiplantae</taxon>
        <taxon>Streptophyta</taxon>
        <taxon>Embryophyta</taxon>
        <taxon>Tracheophyta</taxon>
        <taxon>Spermatophyta</taxon>
        <taxon>Magnoliopsida</taxon>
        <taxon>eudicotyledons</taxon>
        <taxon>Gunneridae</taxon>
        <taxon>Pentapetalae</taxon>
        <taxon>asterids</taxon>
        <taxon>campanulids</taxon>
        <taxon>Asterales</taxon>
        <taxon>Asteraceae</taxon>
        <taxon>Asteroideae</taxon>
        <taxon>Anthemideae</taxon>
        <taxon>Anthemidinae</taxon>
        <taxon>Tanacetum</taxon>
    </lineage>
</organism>
<reference evidence="2" key="1">
    <citation type="journal article" date="2019" name="Sci. Rep.">
        <title>Draft genome of Tanacetum cinerariifolium, the natural source of mosquito coil.</title>
        <authorList>
            <person name="Yamashiro T."/>
            <person name="Shiraishi A."/>
            <person name="Satake H."/>
            <person name="Nakayama K."/>
        </authorList>
    </citation>
    <scope>NUCLEOTIDE SEQUENCE</scope>
</reference>
<sequence>GSSSHHGDDDEDNGISRASTPSPTSFLNSLSPLNYQRYHIPTSSQQDDDLLFERQTTLLNQTPQMHEEVRGDVNLI</sequence>
<dbReference type="AlphaFoldDB" id="A0A699JIF8"/>
<protein>
    <submittedName>
        <fullName evidence="2">Uncharacterized protein</fullName>
    </submittedName>
</protein>
<name>A0A699JIF8_TANCI</name>
<comment type="caution">
    <text evidence="2">The sequence shown here is derived from an EMBL/GenBank/DDBJ whole genome shotgun (WGS) entry which is preliminary data.</text>
</comment>
<feature type="region of interest" description="Disordered" evidence="1">
    <location>
        <begin position="1"/>
        <end position="30"/>
    </location>
</feature>
<evidence type="ECO:0000256" key="1">
    <source>
        <dbReference type="SAM" id="MobiDB-lite"/>
    </source>
</evidence>
<accession>A0A699JIF8</accession>
<gene>
    <name evidence="2" type="ORF">Tci_611738</name>
</gene>
<proteinExistence type="predicted"/>
<evidence type="ECO:0000313" key="2">
    <source>
        <dbReference type="EMBL" id="GFA39766.1"/>
    </source>
</evidence>
<dbReference type="EMBL" id="BKCJ010417043">
    <property type="protein sequence ID" value="GFA39766.1"/>
    <property type="molecule type" value="Genomic_DNA"/>
</dbReference>
<feature type="non-terminal residue" evidence="2">
    <location>
        <position position="1"/>
    </location>
</feature>